<sequence length="258" mass="27769">MDWVRRWAGWLLGLGLVGGLVWATVVTLSMPSWYDPDRSCGQKFLTGDSLTTVRSGWFPPSASCVYGDTVRQYMSTTRSVVLSIIGVLLLAVIVVGLILVLRRLTGDPGLVRTADDGIDLRRRRRNHLIFGAVDMALAFALVTLLNVVAIVFGDLPGGILFVILTLVGLSAFGVALDKHMGPLPSTALESRRRGTVAGLMTYGLVFAATAISGQLPFFRYWAVPAAAVAYALVVAVQWSRASKPGPAQARQEVGRVEL</sequence>
<feature type="transmembrane region" description="Helical" evidence="1">
    <location>
        <begin position="80"/>
        <end position="101"/>
    </location>
</feature>
<evidence type="ECO:0000256" key="1">
    <source>
        <dbReference type="SAM" id="Phobius"/>
    </source>
</evidence>
<comment type="caution">
    <text evidence="2">The sequence shown here is derived from an EMBL/GenBank/DDBJ whole genome shotgun (WGS) entry which is preliminary data.</text>
</comment>
<reference evidence="3" key="1">
    <citation type="journal article" date="2019" name="Int. J. Syst. Evol. Microbiol.">
        <title>The Global Catalogue of Microorganisms (GCM) 10K type strain sequencing project: providing services to taxonomists for standard genome sequencing and annotation.</title>
        <authorList>
            <consortium name="The Broad Institute Genomics Platform"/>
            <consortium name="The Broad Institute Genome Sequencing Center for Infectious Disease"/>
            <person name="Wu L."/>
            <person name="Ma J."/>
        </authorList>
    </citation>
    <scope>NUCLEOTIDE SEQUENCE [LARGE SCALE GENOMIC DNA]</scope>
    <source>
        <strain evidence="3">JCM 15572</strain>
    </source>
</reference>
<gene>
    <name evidence="2" type="ORF">GCM10009804_41470</name>
</gene>
<keyword evidence="3" id="KW-1185">Reference proteome</keyword>
<evidence type="ECO:0000313" key="3">
    <source>
        <dbReference type="Proteomes" id="UP001501705"/>
    </source>
</evidence>
<protein>
    <recommendedName>
        <fullName evidence="4">DUF998 domain-containing protein</fullName>
    </recommendedName>
</protein>
<accession>A0ABP4PMH6</accession>
<evidence type="ECO:0008006" key="4">
    <source>
        <dbReference type="Google" id="ProtNLM"/>
    </source>
</evidence>
<feature type="transmembrane region" description="Helical" evidence="1">
    <location>
        <begin position="128"/>
        <end position="152"/>
    </location>
</feature>
<feature type="transmembrane region" description="Helical" evidence="1">
    <location>
        <begin position="158"/>
        <end position="176"/>
    </location>
</feature>
<keyword evidence="1" id="KW-1133">Transmembrane helix</keyword>
<dbReference type="Proteomes" id="UP001501705">
    <property type="component" value="Unassembled WGS sequence"/>
</dbReference>
<feature type="transmembrane region" description="Helical" evidence="1">
    <location>
        <begin position="221"/>
        <end position="238"/>
    </location>
</feature>
<keyword evidence="1" id="KW-0472">Membrane</keyword>
<dbReference type="EMBL" id="BAAAPH010000013">
    <property type="protein sequence ID" value="GAA1580588.1"/>
    <property type="molecule type" value="Genomic_DNA"/>
</dbReference>
<organism evidence="2 3">
    <name type="scientific">Kribbella hippodromi</name>
    <dbReference type="NCBI Taxonomy" id="434347"/>
    <lineage>
        <taxon>Bacteria</taxon>
        <taxon>Bacillati</taxon>
        <taxon>Actinomycetota</taxon>
        <taxon>Actinomycetes</taxon>
        <taxon>Propionibacteriales</taxon>
        <taxon>Kribbellaceae</taxon>
        <taxon>Kribbella</taxon>
    </lineage>
</organism>
<feature type="transmembrane region" description="Helical" evidence="1">
    <location>
        <begin position="196"/>
        <end position="215"/>
    </location>
</feature>
<evidence type="ECO:0000313" key="2">
    <source>
        <dbReference type="EMBL" id="GAA1580588.1"/>
    </source>
</evidence>
<proteinExistence type="predicted"/>
<name>A0ABP4PMH6_9ACTN</name>
<keyword evidence="1" id="KW-0812">Transmembrane</keyword>